<dbReference type="Proteomes" id="UP001212152">
    <property type="component" value="Unassembled WGS sequence"/>
</dbReference>
<reference evidence="4" key="1">
    <citation type="submission" date="2020-05" db="EMBL/GenBank/DDBJ databases">
        <title>Phylogenomic resolution of chytrid fungi.</title>
        <authorList>
            <person name="Stajich J.E."/>
            <person name="Amses K."/>
            <person name="Simmons R."/>
            <person name="Seto K."/>
            <person name="Myers J."/>
            <person name="Bonds A."/>
            <person name="Quandt C.A."/>
            <person name="Barry K."/>
            <person name="Liu P."/>
            <person name="Grigoriev I."/>
            <person name="Longcore J.E."/>
            <person name="James T.Y."/>
        </authorList>
    </citation>
    <scope>NUCLEOTIDE SEQUENCE</scope>
    <source>
        <strain evidence="4">JEL0379</strain>
    </source>
</reference>
<accession>A0AAD5TJ22</accession>
<dbReference type="EMBL" id="JADGJQ010000046">
    <property type="protein sequence ID" value="KAJ3175961.1"/>
    <property type="molecule type" value="Genomic_DNA"/>
</dbReference>
<dbReference type="GO" id="GO:0000445">
    <property type="term" value="C:THO complex part of transcription export complex"/>
    <property type="evidence" value="ECO:0007669"/>
    <property type="project" value="InterPro"/>
</dbReference>
<keyword evidence="5" id="KW-1185">Reference proteome</keyword>
<comment type="subcellular location">
    <subcellularLocation>
        <location evidence="1">Nucleus</location>
    </subcellularLocation>
</comment>
<dbReference type="InterPro" id="IPR008501">
    <property type="entry name" value="THOC7/Mft1"/>
</dbReference>
<dbReference type="Pfam" id="PF05615">
    <property type="entry name" value="THOC7"/>
    <property type="match status" value="1"/>
</dbReference>
<sequence length="209" mass="24041">MAASSEDAIVRNRLLNDTRLFRKCAVRFYDSKSDAAHFLTELSQVQVGLRKHQLIHDMTERQVQLYEEEKGRILADIEKNTRELATLREHLAAVKIVRQNKLEYDALAEKITAYNTRPKSVENAVRLRAKIAETRLRTSTVRRKQELRKKQLLTIITAIQELQDSIAEDNEDESTEGGDVTYIENNKSPPAEEEEEGVVDEEKDVMDTT</sequence>
<feature type="region of interest" description="Disordered" evidence="3">
    <location>
        <begin position="166"/>
        <end position="209"/>
    </location>
</feature>
<proteinExistence type="predicted"/>
<dbReference type="AlphaFoldDB" id="A0AAD5TJ22"/>
<evidence type="ECO:0000313" key="5">
    <source>
        <dbReference type="Proteomes" id="UP001212152"/>
    </source>
</evidence>
<gene>
    <name evidence="4" type="primary">THOC7</name>
    <name evidence="4" type="ORF">HDU87_005625</name>
</gene>
<feature type="compositionally biased region" description="Acidic residues" evidence="3">
    <location>
        <begin position="166"/>
        <end position="176"/>
    </location>
</feature>
<evidence type="ECO:0000313" key="4">
    <source>
        <dbReference type="EMBL" id="KAJ3175961.1"/>
    </source>
</evidence>
<evidence type="ECO:0000256" key="2">
    <source>
        <dbReference type="ARBA" id="ARBA00023242"/>
    </source>
</evidence>
<dbReference type="GO" id="GO:0006397">
    <property type="term" value="P:mRNA processing"/>
    <property type="evidence" value="ECO:0007669"/>
    <property type="project" value="InterPro"/>
</dbReference>
<comment type="caution">
    <text evidence="4">The sequence shown here is derived from an EMBL/GenBank/DDBJ whole genome shotgun (WGS) entry which is preliminary data.</text>
</comment>
<organism evidence="4 5">
    <name type="scientific">Geranomyces variabilis</name>
    <dbReference type="NCBI Taxonomy" id="109894"/>
    <lineage>
        <taxon>Eukaryota</taxon>
        <taxon>Fungi</taxon>
        <taxon>Fungi incertae sedis</taxon>
        <taxon>Chytridiomycota</taxon>
        <taxon>Chytridiomycota incertae sedis</taxon>
        <taxon>Chytridiomycetes</taxon>
        <taxon>Spizellomycetales</taxon>
        <taxon>Powellomycetaceae</taxon>
        <taxon>Geranomyces</taxon>
    </lineage>
</organism>
<name>A0AAD5TJ22_9FUNG</name>
<evidence type="ECO:0000256" key="1">
    <source>
        <dbReference type="ARBA" id="ARBA00004123"/>
    </source>
</evidence>
<evidence type="ECO:0000256" key="3">
    <source>
        <dbReference type="SAM" id="MobiDB-lite"/>
    </source>
</evidence>
<feature type="compositionally biased region" description="Acidic residues" evidence="3">
    <location>
        <begin position="191"/>
        <end position="209"/>
    </location>
</feature>
<keyword evidence="2" id="KW-0539">Nucleus</keyword>
<protein>
    <submittedName>
        <fullName evidence="4">THO complex subunit 7</fullName>
    </submittedName>
</protein>